<evidence type="ECO:0000313" key="1">
    <source>
        <dbReference type="EMBL" id="ACZ40855.1"/>
    </source>
</evidence>
<dbReference type="HOGENOM" id="CLU_1015289_0_0_0"/>
<accession>D1CAL2</accession>
<reference evidence="1 2" key="2">
    <citation type="journal article" date="2010" name="Stand. Genomic Sci.">
        <title>Complete genome sequence of Desulfohalobium retbaense type strain (HR(100)).</title>
        <authorList>
            <person name="Spring S."/>
            <person name="Nolan M."/>
            <person name="Lapidus A."/>
            <person name="Glavina Del Rio T."/>
            <person name="Copeland A."/>
            <person name="Tice H."/>
            <person name="Cheng J.F."/>
            <person name="Lucas S."/>
            <person name="Land M."/>
            <person name="Chen F."/>
            <person name="Bruce D."/>
            <person name="Goodwin L."/>
            <person name="Pitluck S."/>
            <person name="Ivanova N."/>
            <person name="Mavromatis K."/>
            <person name="Mikhailova N."/>
            <person name="Pati A."/>
            <person name="Chen A."/>
            <person name="Palaniappan K."/>
            <person name="Hauser L."/>
            <person name="Chang Y.J."/>
            <person name="Jeffries C.D."/>
            <person name="Munk C."/>
            <person name="Kiss H."/>
            <person name="Chain P."/>
            <person name="Han C."/>
            <person name="Brettin T."/>
            <person name="Detter J.C."/>
            <person name="Schuler E."/>
            <person name="Goker M."/>
            <person name="Rohde M."/>
            <person name="Bristow J."/>
            <person name="Eisen J.A."/>
            <person name="Markowitz V."/>
            <person name="Hugenholtz P."/>
            <person name="Kyrpides N.C."/>
            <person name="Klenk H.P."/>
        </authorList>
    </citation>
    <scope>NUCLEOTIDE SEQUENCE [LARGE SCALE GENOMIC DNA]</scope>
    <source>
        <strain evidence="2">ATCC 49802 / DSM 20745 / S 6022</strain>
    </source>
</reference>
<dbReference type="KEGG" id="sti:Sthe_3456"/>
<dbReference type="RefSeq" id="WP_012873890.1">
    <property type="nucleotide sequence ID" value="NC_013524.1"/>
</dbReference>
<sequence>MDLREQVELAIRNYENLPPLPLSADLPEAEQHLATPDRLGFALGWVVANVIVGARFADSAIDALPIYHPENGWDRFLLTRRVSAPPFANEPADSFGMILLSGEDAPRITHGSGDLRLALGTLLREDPERAQEEIIALFPRMGLPGNLGYSWPQKQKHYPRLYQAVTELILEYPGLVAAREIFVDDQPVDGAYHPLYLHGVALKPKMVYDWWLVQMGDRAAFMRVHAGQAIYETDRGGWSTVRKQLSEMETVDDIKRRILAWLRIKGSPSPDTVD</sequence>
<dbReference type="OrthoDB" id="159735at2"/>
<dbReference type="eggNOG" id="ENOG5030QGE">
    <property type="taxonomic scope" value="Bacteria"/>
</dbReference>
<gene>
    <name evidence="1" type="ordered locus">Sthe_3456</name>
</gene>
<name>D1CAL2_SPHTD</name>
<dbReference type="Proteomes" id="UP000002027">
    <property type="component" value="Chromosome 2"/>
</dbReference>
<organism evidence="1 2">
    <name type="scientific">Sphaerobacter thermophilus (strain ATCC 49802 / DSM 20745 / KCCM 41009 / NCIMB 13125 / S 6022)</name>
    <dbReference type="NCBI Taxonomy" id="479434"/>
    <lineage>
        <taxon>Bacteria</taxon>
        <taxon>Pseudomonadati</taxon>
        <taxon>Thermomicrobiota</taxon>
        <taxon>Thermomicrobia</taxon>
        <taxon>Sphaerobacterales</taxon>
        <taxon>Sphaerobacterineae</taxon>
        <taxon>Sphaerobacteraceae</taxon>
        <taxon>Sphaerobacter</taxon>
    </lineage>
</organism>
<proteinExistence type="predicted"/>
<reference evidence="2" key="1">
    <citation type="submission" date="2009-11" db="EMBL/GenBank/DDBJ databases">
        <title>The complete chromosome 2 of Sphaerobacter thermophilus DSM 20745.</title>
        <authorList>
            <person name="Lucas S."/>
            <person name="Copeland A."/>
            <person name="Lapidus A."/>
            <person name="Glavina del Rio T."/>
            <person name="Dalin E."/>
            <person name="Tice H."/>
            <person name="Bruce D."/>
            <person name="Goodwin L."/>
            <person name="Pitluck S."/>
            <person name="Kyrpides N."/>
            <person name="Mavromatis K."/>
            <person name="Ivanova N."/>
            <person name="Mikhailova N."/>
            <person name="LaButti K.M."/>
            <person name="Clum A."/>
            <person name="Sun H.I."/>
            <person name="Brettin T."/>
            <person name="Detter J.C."/>
            <person name="Han C."/>
            <person name="Larimer F."/>
            <person name="Land M."/>
            <person name="Hauser L."/>
            <person name="Markowitz V."/>
            <person name="Cheng J.F."/>
            <person name="Hugenholtz P."/>
            <person name="Woyke T."/>
            <person name="Wu D."/>
            <person name="Steenblock K."/>
            <person name="Schneider S."/>
            <person name="Pukall R."/>
            <person name="Goeker M."/>
            <person name="Klenk H.P."/>
            <person name="Eisen J.A."/>
        </authorList>
    </citation>
    <scope>NUCLEOTIDE SEQUENCE [LARGE SCALE GENOMIC DNA]</scope>
    <source>
        <strain evidence="2">ATCC 49802 / DSM 20745 / S 6022</strain>
    </source>
</reference>
<keyword evidence="2" id="KW-1185">Reference proteome</keyword>
<protein>
    <submittedName>
        <fullName evidence="1">Uncharacterized protein</fullName>
    </submittedName>
</protein>
<evidence type="ECO:0000313" key="2">
    <source>
        <dbReference type="Proteomes" id="UP000002027"/>
    </source>
</evidence>
<dbReference type="InParanoid" id="D1CAL2"/>
<dbReference type="AlphaFoldDB" id="D1CAL2"/>
<dbReference type="EMBL" id="CP001824">
    <property type="protein sequence ID" value="ACZ40855.1"/>
    <property type="molecule type" value="Genomic_DNA"/>
</dbReference>